<comment type="caution">
    <text evidence="2">The sequence shown here is derived from an EMBL/GenBank/DDBJ whole genome shotgun (WGS) entry which is preliminary data.</text>
</comment>
<evidence type="ECO:0000313" key="3">
    <source>
        <dbReference type="Proteomes" id="UP000011523"/>
    </source>
</evidence>
<dbReference type="InterPro" id="IPR057159">
    <property type="entry name" value="DUF7837"/>
</dbReference>
<evidence type="ECO:0000313" key="2">
    <source>
        <dbReference type="EMBL" id="ELZ32390.1"/>
    </source>
</evidence>
<gene>
    <name evidence="2" type="ORF">C472_15689</name>
</gene>
<protein>
    <recommendedName>
        <fullName evidence="1">DUF7837 domain-containing protein</fullName>
    </recommendedName>
</protein>
<evidence type="ECO:0000259" key="1">
    <source>
        <dbReference type="Pfam" id="PF25207"/>
    </source>
</evidence>
<dbReference type="Proteomes" id="UP000011523">
    <property type="component" value="Unassembled WGS sequence"/>
</dbReference>
<name>M0DA73_9EURY</name>
<reference evidence="2 3" key="1">
    <citation type="journal article" date="2014" name="PLoS Genet.">
        <title>Phylogenetically driven sequencing of extremely halophilic archaea reveals strategies for static and dynamic osmo-response.</title>
        <authorList>
            <person name="Becker E.A."/>
            <person name="Seitzer P.M."/>
            <person name="Tritt A."/>
            <person name="Larsen D."/>
            <person name="Krusor M."/>
            <person name="Yao A.I."/>
            <person name="Wu D."/>
            <person name="Madern D."/>
            <person name="Eisen J.A."/>
            <person name="Darling A.E."/>
            <person name="Facciotti M.T."/>
        </authorList>
    </citation>
    <scope>NUCLEOTIDE SEQUENCE [LARGE SCALE GENOMIC DNA]</scope>
    <source>
        <strain evidence="2 3">DSM 14210</strain>
    </source>
</reference>
<keyword evidence="3" id="KW-1185">Reference proteome</keyword>
<accession>M0DA73</accession>
<dbReference type="Pfam" id="PF25207">
    <property type="entry name" value="DUF7837"/>
    <property type="match status" value="1"/>
</dbReference>
<feature type="domain" description="DUF7837" evidence="1">
    <location>
        <begin position="10"/>
        <end position="52"/>
    </location>
</feature>
<proteinExistence type="predicted"/>
<dbReference type="EMBL" id="AOJD01000081">
    <property type="protein sequence ID" value="ELZ32390.1"/>
    <property type="molecule type" value="Genomic_DNA"/>
</dbReference>
<dbReference type="AlphaFoldDB" id="M0DA73"/>
<sequence length="54" mass="5614">MTSNNPETVRGTCSFCGETVTGRQAIIHYETAGGEPGVWAECPGCGKIVDPTNA</sequence>
<organism evidence="2 3">
    <name type="scientific">Halorubrum tebenquichense DSM 14210</name>
    <dbReference type="NCBI Taxonomy" id="1227485"/>
    <lineage>
        <taxon>Archaea</taxon>
        <taxon>Methanobacteriati</taxon>
        <taxon>Methanobacteriota</taxon>
        <taxon>Stenosarchaea group</taxon>
        <taxon>Halobacteria</taxon>
        <taxon>Halobacteriales</taxon>
        <taxon>Haloferacaceae</taxon>
        <taxon>Halorubrum</taxon>
    </lineage>
</organism>